<feature type="region of interest" description="Disordered" evidence="1">
    <location>
        <begin position="1"/>
        <end position="79"/>
    </location>
</feature>
<organism evidence="2 3">
    <name type="scientific">Fomitopsis schrenkii</name>
    <name type="common">Brown rot fungus</name>
    <dbReference type="NCBI Taxonomy" id="2126942"/>
    <lineage>
        <taxon>Eukaryota</taxon>
        <taxon>Fungi</taxon>
        <taxon>Dikarya</taxon>
        <taxon>Basidiomycota</taxon>
        <taxon>Agaricomycotina</taxon>
        <taxon>Agaricomycetes</taxon>
        <taxon>Polyporales</taxon>
        <taxon>Fomitopsis</taxon>
    </lineage>
</organism>
<evidence type="ECO:0000313" key="3">
    <source>
        <dbReference type="Proteomes" id="UP000015241"/>
    </source>
</evidence>
<dbReference type="EMBL" id="KE504126">
    <property type="protein sequence ID" value="EPT04706.1"/>
    <property type="molecule type" value="Genomic_DNA"/>
</dbReference>
<dbReference type="Proteomes" id="UP000015241">
    <property type="component" value="Unassembled WGS sequence"/>
</dbReference>
<gene>
    <name evidence="2" type="ORF">FOMPIDRAFT_1045967</name>
</gene>
<keyword evidence="3" id="KW-1185">Reference proteome</keyword>
<feature type="compositionally biased region" description="Low complexity" evidence="1">
    <location>
        <begin position="60"/>
        <end position="72"/>
    </location>
</feature>
<dbReference type="InParanoid" id="S8FU69"/>
<protein>
    <submittedName>
        <fullName evidence="2">Uncharacterized protein</fullName>
    </submittedName>
</protein>
<feature type="compositionally biased region" description="Polar residues" evidence="1">
    <location>
        <begin position="34"/>
        <end position="48"/>
    </location>
</feature>
<evidence type="ECO:0000313" key="2">
    <source>
        <dbReference type="EMBL" id="EPT04706.1"/>
    </source>
</evidence>
<dbReference type="HOGENOM" id="CLU_098001_0_0_1"/>
<reference evidence="2 3" key="1">
    <citation type="journal article" date="2012" name="Science">
        <title>The Paleozoic origin of enzymatic lignin decomposition reconstructed from 31 fungal genomes.</title>
        <authorList>
            <person name="Floudas D."/>
            <person name="Binder M."/>
            <person name="Riley R."/>
            <person name="Barry K."/>
            <person name="Blanchette R.A."/>
            <person name="Henrissat B."/>
            <person name="Martinez A.T."/>
            <person name="Otillar R."/>
            <person name="Spatafora J.W."/>
            <person name="Yadav J.S."/>
            <person name="Aerts A."/>
            <person name="Benoit I."/>
            <person name="Boyd A."/>
            <person name="Carlson A."/>
            <person name="Copeland A."/>
            <person name="Coutinho P.M."/>
            <person name="de Vries R.P."/>
            <person name="Ferreira P."/>
            <person name="Findley K."/>
            <person name="Foster B."/>
            <person name="Gaskell J."/>
            <person name="Glotzer D."/>
            <person name="Gorecki P."/>
            <person name="Heitman J."/>
            <person name="Hesse C."/>
            <person name="Hori C."/>
            <person name="Igarashi K."/>
            <person name="Jurgens J.A."/>
            <person name="Kallen N."/>
            <person name="Kersten P."/>
            <person name="Kohler A."/>
            <person name="Kuees U."/>
            <person name="Kumar T.K.A."/>
            <person name="Kuo A."/>
            <person name="LaButti K."/>
            <person name="Larrondo L.F."/>
            <person name="Lindquist E."/>
            <person name="Ling A."/>
            <person name="Lombard V."/>
            <person name="Lucas S."/>
            <person name="Lundell T."/>
            <person name="Martin R."/>
            <person name="McLaughlin D.J."/>
            <person name="Morgenstern I."/>
            <person name="Morin E."/>
            <person name="Murat C."/>
            <person name="Nagy L.G."/>
            <person name="Nolan M."/>
            <person name="Ohm R.A."/>
            <person name="Patyshakuliyeva A."/>
            <person name="Rokas A."/>
            <person name="Ruiz-Duenas F.J."/>
            <person name="Sabat G."/>
            <person name="Salamov A."/>
            <person name="Samejima M."/>
            <person name="Schmutz J."/>
            <person name="Slot J.C."/>
            <person name="St John F."/>
            <person name="Stenlid J."/>
            <person name="Sun H."/>
            <person name="Sun S."/>
            <person name="Syed K."/>
            <person name="Tsang A."/>
            <person name="Wiebenga A."/>
            <person name="Young D."/>
            <person name="Pisabarro A."/>
            <person name="Eastwood D.C."/>
            <person name="Martin F."/>
            <person name="Cullen D."/>
            <person name="Grigoriev I.V."/>
            <person name="Hibbett D.S."/>
        </authorList>
    </citation>
    <scope>NUCLEOTIDE SEQUENCE</scope>
    <source>
        <strain evidence="3">FP-58527</strain>
    </source>
</reference>
<accession>S8FU69</accession>
<proteinExistence type="predicted"/>
<evidence type="ECO:0000256" key="1">
    <source>
        <dbReference type="SAM" id="MobiDB-lite"/>
    </source>
</evidence>
<dbReference type="AlphaFoldDB" id="S8FU69"/>
<name>S8FU69_FOMSC</name>
<sequence>MPTNLSVPRYPSQPPAYHQKDITEQQEVDGSDICSLNTKSNIDNVNTTARDDEIDGGGEESTSSATTGNASGPVHQSNWEGTTSIARVVHAEEHTPARRCTMYSMHAVRSRRQAATMLSGMVFDEEFHLRGTDVDGCGVGLENGGAGEGKLEPPNDALEADHVDGGEFGSRLACGSGEAGQSARREAEEIGMGVLAKEGARKLEGKGKLRGVALLLGLARQL</sequence>